<feature type="domain" description="PPIase FKBP-type" evidence="8">
    <location>
        <begin position="224"/>
        <end position="309"/>
    </location>
</feature>
<keyword evidence="4 5" id="KW-0413">Isomerase</keyword>
<dbReference type="PANTHER" id="PTHR43811:SF19">
    <property type="entry name" value="39 KDA FK506-BINDING NUCLEAR PROTEIN"/>
    <property type="match status" value="1"/>
</dbReference>
<dbReference type="InterPro" id="IPR046357">
    <property type="entry name" value="PPIase_dom_sf"/>
</dbReference>
<evidence type="ECO:0000256" key="6">
    <source>
        <dbReference type="RuleBase" id="RU003915"/>
    </source>
</evidence>
<proteinExistence type="inferred from homology"/>
<keyword evidence="7" id="KW-0732">Signal</keyword>
<accession>A0A6J4JAS1</accession>
<organism evidence="9">
    <name type="scientific">uncultured Arthrobacter sp</name>
    <dbReference type="NCBI Taxonomy" id="114050"/>
    <lineage>
        <taxon>Bacteria</taxon>
        <taxon>Bacillati</taxon>
        <taxon>Actinomycetota</taxon>
        <taxon>Actinomycetes</taxon>
        <taxon>Micrococcales</taxon>
        <taxon>Micrococcaceae</taxon>
        <taxon>Arthrobacter</taxon>
        <taxon>environmental samples</taxon>
    </lineage>
</organism>
<gene>
    <name evidence="9" type="ORF">AVDCRST_MAG83-3608</name>
</gene>
<sequence length="311" mass="32903">MRRILLFLLPLLLALTACGGASTGKSAGDADVFESVTVSGGSDKKAPKVEFDTPLKVTAPAVKTLVEGDGKAIKAGQQITFNAAFFNAEDGSKLGDTYEGGQPQPLPVDDTLKEQDAELYEVLVGTKVGAQVGYTRPIEEPAEGQEATPQQLVVLKIISAKDPAPEPKILSPEDVSKLDDEGKLPTFKFAKDGAPEVTIPDNEPSKDLVVKVLKEGDGEVVAESDTITANYSGWRWEDGEQFDSSFERGEPAEFPLTGVIEGWTKGLAGQKVGSQVLLVIPGAWGYGDPAPEGRPSGTLVFFVEITGKAAK</sequence>
<dbReference type="InterPro" id="IPR001179">
    <property type="entry name" value="PPIase_FKBP_dom"/>
</dbReference>
<evidence type="ECO:0000259" key="8">
    <source>
        <dbReference type="PROSITE" id="PS50059"/>
    </source>
</evidence>
<dbReference type="SUPFAM" id="SSF54534">
    <property type="entry name" value="FKBP-like"/>
    <property type="match status" value="1"/>
</dbReference>
<reference evidence="9" key="1">
    <citation type="submission" date="2020-02" db="EMBL/GenBank/DDBJ databases">
        <authorList>
            <person name="Meier V. D."/>
        </authorList>
    </citation>
    <scope>NUCLEOTIDE SEQUENCE</scope>
    <source>
        <strain evidence="9">AVDCRST_MAG83</strain>
    </source>
</reference>
<dbReference type="EC" id="5.2.1.8" evidence="6"/>
<name>A0A6J4JAS1_9MICC</name>
<evidence type="ECO:0000313" key="9">
    <source>
        <dbReference type="EMBL" id="CAA9273978.1"/>
    </source>
</evidence>
<feature type="chain" id="PRO_5038449255" description="Peptidyl-prolyl cis-trans isomerase" evidence="7">
    <location>
        <begin position="20"/>
        <end position="311"/>
    </location>
</feature>
<dbReference type="AlphaFoldDB" id="A0A6J4JAS1"/>
<evidence type="ECO:0000256" key="7">
    <source>
        <dbReference type="SAM" id="SignalP"/>
    </source>
</evidence>
<evidence type="ECO:0000256" key="4">
    <source>
        <dbReference type="ARBA" id="ARBA00023235"/>
    </source>
</evidence>
<dbReference type="EMBL" id="CADCTE010000186">
    <property type="protein sequence ID" value="CAA9273978.1"/>
    <property type="molecule type" value="Genomic_DNA"/>
</dbReference>
<keyword evidence="3 5" id="KW-0697">Rotamase</keyword>
<dbReference type="PROSITE" id="PS51257">
    <property type="entry name" value="PROKAR_LIPOPROTEIN"/>
    <property type="match status" value="1"/>
</dbReference>
<dbReference type="Gene3D" id="3.10.50.40">
    <property type="match status" value="1"/>
</dbReference>
<dbReference type="PROSITE" id="PS50059">
    <property type="entry name" value="FKBP_PPIASE"/>
    <property type="match status" value="1"/>
</dbReference>
<comment type="similarity">
    <text evidence="2 6">Belongs to the FKBP-type PPIase family.</text>
</comment>
<protein>
    <recommendedName>
        <fullName evidence="6">Peptidyl-prolyl cis-trans isomerase</fullName>
        <ecNumber evidence="6">5.2.1.8</ecNumber>
    </recommendedName>
</protein>
<dbReference type="Pfam" id="PF00254">
    <property type="entry name" value="FKBP_C"/>
    <property type="match status" value="1"/>
</dbReference>
<evidence type="ECO:0000256" key="2">
    <source>
        <dbReference type="ARBA" id="ARBA00006577"/>
    </source>
</evidence>
<evidence type="ECO:0000256" key="3">
    <source>
        <dbReference type="ARBA" id="ARBA00023110"/>
    </source>
</evidence>
<evidence type="ECO:0000256" key="5">
    <source>
        <dbReference type="PROSITE-ProRule" id="PRU00277"/>
    </source>
</evidence>
<dbReference type="RefSeq" id="WP_294570133.1">
    <property type="nucleotide sequence ID" value="NZ_CADCTE010000186.1"/>
</dbReference>
<dbReference type="GO" id="GO:0003755">
    <property type="term" value="F:peptidyl-prolyl cis-trans isomerase activity"/>
    <property type="evidence" value="ECO:0007669"/>
    <property type="project" value="UniProtKB-UniRule"/>
</dbReference>
<feature type="signal peptide" evidence="7">
    <location>
        <begin position="1"/>
        <end position="19"/>
    </location>
</feature>
<evidence type="ECO:0000256" key="1">
    <source>
        <dbReference type="ARBA" id="ARBA00000971"/>
    </source>
</evidence>
<dbReference type="PANTHER" id="PTHR43811">
    <property type="entry name" value="FKBP-TYPE PEPTIDYL-PROLYL CIS-TRANS ISOMERASE FKPA"/>
    <property type="match status" value="1"/>
</dbReference>
<comment type="catalytic activity">
    <reaction evidence="1 5 6">
        <text>[protein]-peptidylproline (omega=180) = [protein]-peptidylproline (omega=0)</text>
        <dbReference type="Rhea" id="RHEA:16237"/>
        <dbReference type="Rhea" id="RHEA-COMP:10747"/>
        <dbReference type="Rhea" id="RHEA-COMP:10748"/>
        <dbReference type="ChEBI" id="CHEBI:83833"/>
        <dbReference type="ChEBI" id="CHEBI:83834"/>
        <dbReference type="EC" id="5.2.1.8"/>
    </reaction>
</comment>